<dbReference type="EMBL" id="FQZL01000006">
    <property type="protein sequence ID" value="SHI66531.1"/>
    <property type="molecule type" value="Genomic_DNA"/>
</dbReference>
<keyword evidence="3" id="KW-1185">Reference proteome</keyword>
<dbReference type="RefSeq" id="WP_073047339.1">
    <property type="nucleotide sequence ID" value="NZ_FQZL01000006.1"/>
</dbReference>
<evidence type="ECO:0000313" key="3">
    <source>
        <dbReference type="Proteomes" id="UP000184052"/>
    </source>
</evidence>
<feature type="transmembrane region" description="Helical" evidence="1">
    <location>
        <begin position="275"/>
        <end position="295"/>
    </location>
</feature>
<sequence>MGYFKNYDVKEIIYDNSFQRIALCKNNDDDSEFYNNIIMSARIIDLIDTEKMTRMFKNVLLAEKSEDRAYIITVPGGGIPFEEYFSNKSLTMKEQLFLTENLLFKFQELEVFEDLIEEAIIAKENILVKDNGIEFNNILKFSQGYDISESLLIKSAGDYMHYIYTGRFIDDYNISDKLPPDIMKIIIRCYSNQYRDMNEVISAFKKSQTYSLVFVPVPPSVLKKEPEPVFDEPAKAGPDFNNLLSSDEGDEGELEEVDNVAGEIAGKRKFSLNQIAAIILIMTIPVIILIMTNLGKEVLEEHADLPEANNEIVINNNNTNNASTDGENLEETINKFFSQDLLDSTDSEYNAEIDFKKFYDGYSSLVIKNDGSSSRKTLFAVVDMSNEDLDYMKNRQVGLSMKLTSEKDEVEGSVIVEVIENGKISAYSSDKVFLNSDIWSLNQLTVNLGNTDRILLYFDYDGDSTVWIDGIEIDVLK</sequence>
<reference evidence="2 3" key="1">
    <citation type="submission" date="2016-11" db="EMBL/GenBank/DDBJ databases">
        <authorList>
            <person name="Jaros S."/>
            <person name="Januszkiewicz K."/>
            <person name="Wedrychowicz H."/>
        </authorList>
    </citation>
    <scope>NUCLEOTIDE SEQUENCE [LARGE SCALE GENOMIC DNA]</scope>
    <source>
        <strain evidence="2 3">DSM 17477</strain>
    </source>
</reference>
<protein>
    <submittedName>
        <fullName evidence="2">Uncharacterized protein</fullName>
    </submittedName>
</protein>
<organism evidence="2 3">
    <name type="scientific">Dethiosulfatibacter aminovorans DSM 17477</name>
    <dbReference type="NCBI Taxonomy" id="1121476"/>
    <lineage>
        <taxon>Bacteria</taxon>
        <taxon>Bacillati</taxon>
        <taxon>Bacillota</taxon>
        <taxon>Tissierellia</taxon>
        <taxon>Dethiosulfatibacter</taxon>
    </lineage>
</organism>
<evidence type="ECO:0000256" key="1">
    <source>
        <dbReference type="SAM" id="Phobius"/>
    </source>
</evidence>
<proteinExistence type="predicted"/>
<dbReference type="AlphaFoldDB" id="A0A1M6D082"/>
<keyword evidence="1" id="KW-0812">Transmembrane</keyword>
<accession>A0A1M6D082</accession>
<evidence type="ECO:0000313" key="2">
    <source>
        <dbReference type="EMBL" id="SHI66531.1"/>
    </source>
</evidence>
<keyword evidence="1" id="KW-0472">Membrane</keyword>
<dbReference type="Proteomes" id="UP000184052">
    <property type="component" value="Unassembled WGS sequence"/>
</dbReference>
<name>A0A1M6D082_9FIRM</name>
<keyword evidence="1" id="KW-1133">Transmembrane helix</keyword>
<dbReference type="OrthoDB" id="1947621at2"/>
<dbReference type="STRING" id="1121476.SAMN02745751_00735"/>
<gene>
    <name evidence="2" type="ORF">SAMN02745751_00735</name>
</gene>